<dbReference type="EMBL" id="QDKL01000001">
    <property type="protein sequence ID" value="RZF22531.1"/>
    <property type="molecule type" value="Genomic_DNA"/>
</dbReference>
<keyword evidence="1" id="KW-0472">Membrane</keyword>
<reference evidence="4" key="1">
    <citation type="journal article" date="2019" name="Int. J. Syst. Evol. Microbiol.">
        <title>Halobacteriovorax valvorus sp. nov., a novel prokaryotic predator isolated from coastal seawater of China.</title>
        <authorList>
            <person name="Chen M.-X."/>
        </authorList>
    </citation>
    <scope>NUCLEOTIDE SEQUENCE [LARGE SCALE GENOMIC DNA]</scope>
    <source>
        <strain evidence="4">BL9</strain>
    </source>
</reference>
<keyword evidence="1" id="KW-0812">Transmembrane</keyword>
<gene>
    <name evidence="3" type="ORF">DAY19_01815</name>
</gene>
<keyword evidence="4" id="KW-1185">Reference proteome</keyword>
<sequence>MKKLIIICLTLCFSFSSIAQTDFKEEGIRDLTTVAGLGLGGAILGLSTLSFVEEPSDHLKNILVGASVGIVIGVGVVAYNQAQKSQATIQQTSIKNFDTRSRLNWHAINTAKDIKKFNSVNPKVGWTFNF</sequence>
<proteinExistence type="predicted"/>
<evidence type="ECO:0000256" key="1">
    <source>
        <dbReference type="SAM" id="Phobius"/>
    </source>
</evidence>
<keyword evidence="2" id="KW-0732">Signal</keyword>
<comment type="caution">
    <text evidence="3">The sequence shown here is derived from an EMBL/GenBank/DDBJ whole genome shotgun (WGS) entry which is preliminary data.</text>
</comment>
<evidence type="ECO:0008006" key="5">
    <source>
        <dbReference type="Google" id="ProtNLM"/>
    </source>
</evidence>
<feature type="signal peptide" evidence="2">
    <location>
        <begin position="1"/>
        <end position="19"/>
    </location>
</feature>
<dbReference type="Proteomes" id="UP000443582">
    <property type="component" value="Unassembled WGS sequence"/>
</dbReference>
<feature type="chain" id="PRO_5046838825" description="Glycine zipper domain-containing protein" evidence="2">
    <location>
        <begin position="20"/>
        <end position="130"/>
    </location>
</feature>
<feature type="transmembrane region" description="Helical" evidence="1">
    <location>
        <begin position="35"/>
        <end position="52"/>
    </location>
</feature>
<keyword evidence="1" id="KW-1133">Transmembrane helix</keyword>
<evidence type="ECO:0000256" key="2">
    <source>
        <dbReference type="SAM" id="SignalP"/>
    </source>
</evidence>
<protein>
    <recommendedName>
        <fullName evidence="5">Glycine zipper domain-containing protein</fullName>
    </recommendedName>
</protein>
<organism evidence="3 4">
    <name type="scientific">Halobacteriovorax vibrionivorans</name>
    <dbReference type="NCBI Taxonomy" id="2152716"/>
    <lineage>
        <taxon>Bacteria</taxon>
        <taxon>Pseudomonadati</taxon>
        <taxon>Bdellovibrionota</taxon>
        <taxon>Bacteriovoracia</taxon>
        <taxon>Bacteriovoracales</taxon>
        <taxon>Halobacteriovoraceae</taxon>
        <taxon>Halobacteriovorax</taxon>
    </lineage>
</organism>
<accession>A0ABY0IKZ2</accession>
<evidence type="ECO:0000313" key="3">
    <source>
        <dbReference type="EMBL" id="RZF22531.1"/>
    </source>
</evidence>
<feature type="transmembrane region" description="Helical" evidence="1">
    <location>
        <begin position="59"/>
        <end position="79"/>
    </location>
</feature>
<dbReference type="RefSeq" id="WP_133296860.1">
    <property type="nucleotide sequence ID" value="NZ_QDKL01000001.1"/>
</dbReference>
<evidence type="ECO:0000313" key="4">
    <source>
        <dbReference type="Proteomes" id="UP000443582"/>
    </source>
</evidence>
<name>A0ABY0IKZ2_9BACT</name>